<dbReference type="EMBL" id="MZNU01000076">
    <property type="protein sequence ID" value="OWP05338.1"/>
    <property type="molecule type" value="Genomic_DNA"/>
</dbReference>
<accession>A0A218ZBF0</accession>
<organism evidence="2 3">
    <name type="scientific">Diplocarpon coronariae</name>
    <dbReference type="NCBI Taxonomy" id="2795749"/>
    <lineage>
        <taxon>Eukaryota</taxon>
        <taxon>Fungi</taxon>
        <taxon>Dikarya</taxon>
        <taxon>Ascomycota</taxon>
        <taxon>Pezizomycotina</taxon>
        <taxon>Leotiomycetes</taxon>
        <taxon>Helotiales</taxon>
        <taxon>Drepanopezizaceae</taxon>
        <taxon>Diplocarpon</taxon>
    </lineage>
</organism>
<name>A0A218ZBF0_9HELO</name>
<comment type="caution">
    <text evidence="2">The sequence shown here is derived from an EMBL/GenBank/DDBJ whole genome shotgun (WGS) entry which is preliminary data.</text>
</comment>
<dbReference type="Proteomes" id="UP000242519">
    <property type="component" value="Unassembled WGS sequence"/>
</dbReference>
<sequence length="339" mass="37548">MVVVEYDVNLILAMALHLGSDVTKDALKWQFRRFKAGARNLQKALATGRDPKNTPCDCDPNGKPAAKRKIQDNPPEGSDDSYTTCLFPLSLCFSRWTTAQHSTALLSKPDHLLKFHLEISRYLDDGSTRSALEHWFRPIKEAEAMRSKRAGGYIALRLADGTTTFALQHVFRPIKKEAAAMNAAIARQSGDSVTGKDVSTYFKRVKHRNWQRTTNDVISDGGSAKKAKVKKEFPADGGEDDESMAGTPSKNKTPLNKVKGGRVTKTTPKRSAAVKVENYNEESDDDMHAGLIPADGHGYSSLRSTGPNRKSYAVRGHGTNDGFDEDEEQEFHDYDNEDV</sequence>
<feature type="region of interest" description="Disordered" evidence="1">
    <location>
        <begin position="46"/>
        <end position="80"/>
    </location>
</feature>
<reference evidence="2 3" key="1">
    <citation type="submission" date="2017-04" db="EMBL/GenBank/DDBJ databases">
        <title>Draft genome sequence of Marssonina coronaria NL1: causal agent of apple blotch.</title>
        <authorList>
            <person name="Cheng Q."/>
        </authorList>
    </citation>
    <scope>NUCLEOTIDE SEQUENCE [LARGE SCALE GENOMIC DNA]</scope>
    <source>
        <strain evidence="2 3">NL1</strain>
    </source>
</reference>
<protein>
    <submittedName>
        <fullName evidence="2">Uncharacterized protein</fullName>
    </submittedName>
</protein>
<dbReference type="AlphaFoldDB" id="A0A218ZBF0"/>
<dbReference type="InParanoid" id="A0A218ZBF0"/>
<keyword evidence="3" id="KW-1185">Reference proteome</keyword>
<evidence type="ECO:0000313" key="3">
    <source>
        <dbReference type="Proteomes" id="UP000242519"/>
    </source>
</evidence>
<gene>
    <name evidence="2" type="ORF">B2J93_8080</name>
</gene>
<feature type="region of interest" description="Disordered" evidence="1">
    <location>
        <begin position="213"/>
        <end position="339"/>
    </location>
</feature>
<evidence type="ECO:0000313" key="2">
    <source>
        <dbReference type="EMBL" id="OWP05338.1"/>
    </source>
</evidence>
<evidence type="ECO:0000256" key="1">
    <source>
        <dbReference type="SAM" id="MobiDB-lite"/>
    </source>
</evidence>
<dbReference type="OrthoDB" id="4828117at2759"/>
<feature type="compositionally biased region" description="Acidic residues" evidence="1">
    <location>
        <begin position="322"/>
        <end position="339"/>
    </location>
</feature>
<proteinExistence type="predicted"/>
<dbReference type="STRING" id="503106.A0A218ZBF0"/>